<organism evidence="1 2">
    <name type="scientific">Nepenthes gracilis</name>
    <name type="common">Slender pitcher plant</name>
    <dbReference type="NCBI Taxonomy" id="150966"/>
    <lineage>
        <taxon>Eukaryota</taxon>
        <taxon>Viridiplantae</taxon>
        <taxon>Streptophyta</taxon>
        <taxon>Embryophyta</taxon>
        <taxon>Tracheophyta</taxon>
        <taxon>Spermatophyta</taxon>
        <taxon>Magnoliopsida</taxon>
        <taxon>eudicotyledons</taxon>
        <taxon>Gunneridae</taxon>
        <taxon>Pentapetalae</taxon>
        <taxon>Caryophyllales</taxon>
        <taxon>Nepenthaceae</taxon>
        <taxon>Nepenthes</taxon>
    </lineage>
</organism>
<evidence type="ECO:0000313" key="1">
    <source>
        <dbReference type="EMBL" id="GMH29513.1"/>
    </source>
</evidence>
<dbReference type="Proteomes" id="UP001279734">
    <property type="component" value="Unassembled WGS sequence"/>
</dbReference>
<dbReference type="EMBL" id="BSYO01000036">
    <property type="protein sequence ID" value="GMH29513.1"/>
    <property type="molecule type" value="Genomic_DNA"/>
</dbReference>
<name>A0AAD3TIA6_NEPGR</name>
<comment type="caution">
    <text evidence="1">The sequence shown here is derived from an EMBL/GenBank/DDBJ whole genome shotgun (WGS) entry which is preliminary data.</text>
</comment>
<evidence type="ECO:0000313" key="2">
    <source>
        <dbReference type="Proteomes" id="UP001279734"/>
    </source>
</evidence>
<keyword evidence="2" id="KW-1185">Reference proteome</keyword>
<dbReference type="AlphaFoldDB" id="A0AAD3TIA6"/>
<sequence>MRAKLHGRLFGLQPDRISRGRRGAYLIHDGQAPIAIGSCPSGKEAGATYRRLVNEDVRKANWSQHGGLTSTTCSSRA</sequence>
<protein>
    <submittedName>
        <fullName evidence="1">Uncharacterized protein</fullName>
    </submittedName>
</protein>
<reference evidence="1" key="1">
    <citation type="submission" date="2023-05" db="EMBL/GenBank/DDBJ databases">
        <title>Nepenthes gracilis genome sequencing.</title>
        <authorList>
            <person name="Fukushima K."/>
        </authorList>
    </citation>
    <scope>NUCLEOTIDE SEQUENCE</scope>
    <source>
        <strain evidence="1">SING2019-196</strain>
    </source>
</reference>
<accession>A0AAD3TIA6</accession>
<proteinExistence type="predicted"/>
<gene>
    <name evidence="1" type="ORF">Nepgr_031356</name>
</gene>